<keyword evidence="1" id="KW-0234">DNA repair</keyword>
<evidence type="ECO:0000259" key="2">
    <source>
        <dbReference type="Pfam" id="PF05970"/>
    </source>
</evidence>
<evidence type="ECO:0000313" key="3">
    <source>
        <dbReference type="EMBL" id="KAJ3832801.1"/>
    </source>
</evidence>
<name>A0AA38U5Y6_9AGAR</name>
<evidence type="ECO:0000256" key="1">
    <source>
        <dbReference type="RuleBase" id="RU363044"/>
    </source>
</evidence>
<keyword evidence="1" id="KW-0233">DNA recombination</keyword>
<dbReference type="Proteomes" id="UP001163846">
    <property type="component" value="Unassembled WGS sequence"/>
</dbReference>
<dbReference type="PANTHER" id="PTHR47642">
    <property type="entry name" value="ATP-DEPENDENT DNA HELICASE"/>
    <property type="match status" value="1"/>
</dbReference>
<dbReference type="GO" id="GO:0006310">
    <property type="term" value="P:DNA recombination"/>
    <property type="evidence" value="ECO:0007669"/>
    <property type="project" value="UniProtKB-KW"/>
</dbReference>
<comment type="catalytic activity">
    <reaction evidence="1">
        <text>ATP + H2O = ADP + phosphate + H(+)</text>
        <dbReference type="Rhea" id="RHEA:13065"/>
        <dbReference type="ChEBI" id="CHEBI:15377"/>
        <dbReference type="ChEBI" id="CHEBI:15378"/>
        <dbReference type="ChEBI" id="CHEBI:30616"/>
        <dbReference type="ChEBI" id="CHEBI:43474"/>
        <dbReference type="ChEBI" id="CHEBI:456216"/>
        <dbReference type="EC" id="5.6.2.3"/>
    </reaction>
</comment>
<dbReference type="Pfam" id="PF05970">
    <property type="entry name" value="PIF1"/>
    <property type="match status" value="1"/>
</dbReference>
<dbReference type="GO" id="GO:0016787">
    <property type="term" value="F:hydrolase activity"/>
    <property type="evidence" value="ECO:0007669"/>
    <property type="project" value="UniProtKB-KW"/>
</dbReference>
<accession>A0AA38U5Y6</accession>
<keyword evidence="4" id="KW-1185">Reference proteome</keyword>
<keyword evidence="1" id="KW-0347">Helicase</keyword>
<dbReference type="InterPro" id="IPR010285">
    <property type="entry name" value="DNA_helicase_pif1-like_DEAD"/>
</dbReference>
<keyword evidence="1" id="KW-0378">Hydrolase</keyword>
<dbReference type="GO" id="GO:0043139">
    <property type="term" value="F:5'-3' DNA helicase activity"/>
    <property type="evidence" value="ECO:0007669"/>
    <property type="project" value="UniProtKB-EC"/>
</dbReference>
<keyword evidence="1" id="KW-0227">DNA damage</keyword>
<keyword evidence="1" id="KW-0067">ATP-binding</keyword>
<dbReference type="GO" id="GO:0006281">
    <property type="term" value="P:DNA repair"/>
    <property type="evidence" value="ECO:0007669"/>
    <property type="project" value="UniProtKB-KW"/>
</dbReference>
<protein>
    <recommendedName>
        <fullName evidence="1">ATP-dependent DNA helicase</fullName>
        <ecNumber evidence="1">5.6.2.3</ecNumber>
    </recommendedName>
</protein>
<dbReference type="EC" id="5.6.2.3" evidence="1"/>
<dbReference type="GO" id="GO:0000723">
    <property type="term" value="P:telomere maintenance"/>
    <property type="evidence" value="ECO:0007669"/>
    <property type="project" value="InterPro"/>
</dbReference>
<dbReference type="AlphaFoldDB" id="A0AA38U5Y6"/>
<proteinExistence type="inferred from homology"/>
<sequence>MDNEVNKTSLSGDTVEEFISSLNPSLNADQERAFRLIAQHTIQKQTTPLRMFIGGPGGTGKSYVIACVNEFFHVTKQTRRFRLCSYTGVAANNICGMTLHSALN</sequence>
<evidence type="ECO:0000313" key="4">
    <source>
        <dbReference type="Proteomes" id="UP001163846"/>
    </source>
</evidence>
<feature type="non-terminal residue" evidence="3">
    <location>
        <position position="104"/>
    </location>
</feature>
<comment type="cofactor">
    <cofactor evidence="1">
        <name>Mg(2+)</name>
        <dbReference type="ChEBI" id="CHEBI:18420"/>
    </cofactor>
</comment>
<dbReference type="GO" id="GO:0005524">
    <property type="term" value="F:ATP binding"/>
    <property type="evidence" value="ECO:0007669"/>
    <property type="project" value="UniProtKB-KW"/>
</dbReference>
<dbReference type="EMBL" id="MU806850">
    <property type="protein sequence ID" value="KAJ3832801.1"/>
    <property type="molecule type" value="Genomic_DNA"/>
</dbReference>
<comment type="caution">
    <text evidence="3">The sequence shown here is derived from an EMBL/GenBank/DDBJ whole genome shotgun (WGS) entry which is preliminary data.</text>
</comment>
<dbReference type="SUPFAM" id="SSF52540">
    <property type="entry name" value="P-loop containing nucleoside triphosphate hydrolases"/>
    <property type="match status" value="1"/>
</dbReference>
<comment type="similarity">
    <text evidence="1">Belongs to the helicase family.</text>
</comment>
<organism evidence="3 4">
    <name type="scientific">Lentinula raphanica</name>
    <dbReference type="NCBI Taxonomy" id="153919"/>
    <lineage>
        <taxon>Eukaryota</taxon>
        <taxon>Fungi</taxon>
        <taxon>Dikarya</taxon>
        <taxon>Basidiomycota</taxon>
        <taxon>Agaricomycotina</taxon>
        <taxon>Agaricomycetes</taxon>
        <taxon>Agaricomycetidae</taxon>
        <taxon>Agaricales</taxon>
        <taxon>Marasmiineae</taxon>
        <taxon>Omphalotaceae</taxon>
        <taxon>Lentinula</taxon>
    </lineage>
</organism>
<reference evidence="3" key="1">
    <citation type="submission" date="2022-08" db="EMBL/GenBank/DDBJ databases">
        <authorList>
            <consortium name="DOE Joint Genome Institute"/>
            <person name="Min B."/>
            <person name="Riley R."/>
            <person name="Sierra-Patev S."/>
            <person name="Naranjo-Ortiz M."/>
            <person name="Looney B."/>
            <person name="Konkel Z."/>
            <person name="Slot J.C."/>
            <person name="Sakamoto Y."/>
            <person name="Steenwyk J.L."/>
            <person name="Rokas A."/>
            <person name="Carro J."/>
            <person name="Camarero S."/>
            <person name="Ferreira P."/>
            <person name="Molpeceres G."/>
            <person name="Ruiz-Duenas F.J."/>
            <person name="Serrano A."/>
            <person name="Henrissat B."/>
            <person name="Drula E."/>
            <person name="Hughes K.W."/>
            <person name="Mata J.L."/>
            <person name="Ishikawa N.K."/>
            <person name="Vargas-Isla R."/>
            <person name="Ushijima S."/>
            <person name="Smith C.A."/>
            <person name="Ahrendt S."/>
            <person name="Andreopoulos W."/>
            <person name="He G."/>
            <person name="Labutti K."/>
            <person name="Lipzen A."/>
            <person name="Ng V."/>
            <person name="Sandor L."/>
            <person name="Barry K."/>
            <person name="Martinez A.T."/>
            <person name="Xiao Y."/>
            <person name="Gibbons J.G."/>
            <person name="Terashima K."/>
            <person name="Hibbett D.S."/>
            <person name="Grigoriev I.V."/>
        </authorList>
    </citation>
    <scope>NUCLEOTIDE SEQUENCE</scope>
    <source>
        <strain evidence="3">TFB9207</strain>
    </source>
</reference>
<dbReference type="InterPro" id="IPR027417">
    <property type="entry name" value="P-loop_NTPase"/>
</dbReference>
<keyword evidence="1" id="KW-0547">Nucleotide-binding</keyword>
<dbReference type="Gene3D" id="3.40.50.300">
    <property type="entry name" value="P-loop containing nucleotide triphosphate hydrolases"/>
    <property type="match status" value="1"/>
</dbReference>
<gene>
    <name evidence="3" type="ORF">F5878DRAFT_547631</name>
</gene>
<dbReference type="InterPro" id="IPR051055">
    <property type="entry name" value="PIF1_helicase"/>
</dbReference>
<feature type="domain" description="DNA helicase Pif1-like DEAD-box helicase" evidence="2">
    <location>
        <begin position="26"/>
        <end position="103"/>
    </location>
</feature>